<dbReference type="SMART" id="SM00670">
    <property type="entry name" value="PINc"/>
    <property type="match status" value="1"/>
</dbReference>
<reference evidence="3 4" key="1">
    <citation type="submission" date="2019-10" db="EMBL/GenBank/DDBJ databases">
        <authorList>
            <person name="Karimi E."/>
        </authorList>
    </citation>
    <scope>NUCLEOTIDE SEQUENCE [LARGE SCALE GENOMIC DNA]</scope>
    <source>
        <strain evidence="3">Aeromonas sp. 8C</strain>
    </source>
</reference>
<dbReference type="InterPro" id="IPR029060">
    <property type="entry name" value="PIN-like_dom_sf"/>
</dbReference>
<dbReference type="InterPro" id="IPR002716">
    <property type="entry name" value="PIN_dom"/>
</dbReference>
<feature type="domain" description="PIN" evidence="2">
    <location>
        <begin position="649"/>
        <end position="759"/>
    </location>
</feature>
<dbReference type="Gene3D" id="3.40.50.1010">
    <property type="entry name" value="5'-nuclease"/>
    <property type="match status" value="1"/>
</dbReference>
<dbReference type="InterPro" id="IPR052626">
    <property type="entry name" value="SWT1_Regulator"/>
</dbReference>
<dbReference type="PANTHER" id="PTHR16161">
    <property type="entry name" value="TRANSCRIPTIONAL PROTEIN SWT1"/>
    <property type="match status" value="1"/>
</dbReference>
<organism evidence="3 4">
    <name type="scientific">Aeromonas veronii</name>
    <dbReference type="NCBI Taxonomy" id="654"/>
    <lineage>
        <taxon>Bacteria</taxon>
        <taxon>Pseudomonadati</taxon>
        <taxon>Pseudomonadota</taxon>
        <taxon>Gammaproteobacteria</taxon>
        <taxon>Aeromonadales</taxon>
        <taxon>Aeromonadaceae</taxon>
        <taxon>Aeromonas</taxon>
    </lineage>
</organism>
<dbReference type="SUPFAM" id="SSF88723">
    <property type="entry name" value="PIN domain-like"/>
    <property type="match status" value="1"/>
</dbReference>
<evidence type="ECO:0000313" key="4">
    <source>
        <dbReference type="Proteomes" id="UP000439123"/>
    </source>
</evidence>
<dbReference type="Pfam" id="PF13638">
    <property type="entry name" value="PIN_4"/>
    <property type="match status" value="1"/>
</dbReference>
<name>A0A653KUL1_AERVE</name>
<evidence type="ECO:0000259" key="2">
    <source>
        <dbReference type="SMART" id="SM00670"/>
    </source>
</evidence>
<dbReference type="CDD" id="cd09883">
    <property type="entry name" value="PIN_VapC_PhoHL-ATPase"/>
    <property type="match status" value="1"/>
</dbReference>
<dbReference type="RefSeq" id="WP_159158488.1">
    <property type="nucleotide sequence ID" value="NZ_JAAKUO010000021.1"/>
</dbReference>
<dbReference type="EMBL" id="CABWLC010000006">
    <property type="protein sequence ID" value="VXA82459.1"/>
    <property type="molecule type" value="Genomic_DNA"/>
</dbReference>
<dbReference type="PANTHER" id="PTHR16161:SF0">
    <property type="entry name" value="TRANSCRIPTIONAL PROTEIN SWT1"/>
    <property type="match status" value="1"/>
</dbReference>
<accession>A0A653KUL1</accession>
<evidence type="ECO:0000256" key="1">
    <source>
        <dbReference type="SAM" id="MobiDB-lite"/>
    </source>
</evidence>
<dbReference type="Proteomes" id="UP000439123">
    <property type="component" value="Unassembled WGS sequence"/>
</dbReference>
<proteinExistence type="predicted"/>
<sequence>MKLAEISVPLPLYRIESDVTYHTERKPTVFERMVLRLCDPGLHLPNKQNLSLLGVFRDQLGAGDVRELLEGCVSELSALGALPKRYAQNRLEMPLTELELTADGLQFLRSDSLPVRSRTVKVWHRYDPISDEIKPTQNDGARLSQSDFSRVSVVDQALRPQNPLPQVERAIAQEAYDWKNPATVIDRIAPMVQPAGWGERRLEVSCSEDGALSASAPRDAALQRWLEQAQPELVWEILLADALTSEPDSLLPIVDSSILRDARSARPIAATKGGATRARCCIVAQGVAAADATTPSIVLSSEVNSPALVANGKQPTTFTLLVPASAGIMTGFRSLSLPQIDGASVQVEVAGNLRLYWAGQPRSCGLAVTLNDQAATALWAKLRRDLEGTCEHSDDPRIAFMSLAWRDADALGEKVWQWLVTRAEQSLDYLMALVDPTTQAIGLWRPDRKDWKSAWEESLSKAIDESLRHTPKQLDPEKVVSLLIQIAQVLSADKAAARQAALLGHVAPICTVDSLAKLRSALPSFTEIPEELLSIELRQAWLDNAFQRKELKLYGPHALQQPMQFIEKAIQDIYRSIGDQALKAAGNGQMDVRTLTPGALNAVRAWRQAAEHFHALNTSSPLWDALNKTVESWNLLAQDKLAPIENGYRVVVFDTSALMESPELLQDLRSDDIPVVPYRVLSELDGLKASEDNTRAVKARAAIRQLDATSSRIRHETEYTALLPAEWDAKQPDHAILSTALFFRLNEVLFVSNDINLRNKAQSLGIHTQDSKIYAPSRLVPAASPSMHTRKQDNRKNKKGMKT</sequence>
<gene>
    <name evidence="3" type="ORF">AERO8C_140007</name>
</gene>
<dbReference type="AlphaFoldDB" id="A0A653KUL1"/>
<protein>
    <submittedName>
        <fullName evidence="3">Nucleotide-binding protein</fullName>
    </submittedName>
</protein>
<feature type="region of interest" description="Disordered" evidence="1">
    <location>
        <begin position="778"/>
        <end position="803"/>
    </location>
</feature>
<evidence type="ECO:0000313" key="3">
    <source>
        <dbReference type="EMBL" id="VXA82459.1"/>
    </source>
</evidence>